<dbReference type="RefSeq" id="WP_089972079.1">
    <property type="nucleotide sequence ID" value="NZ_FOCQ01000017.1"/>
</dbReference>
<organism evidence="1 2">
    <name type="scientific">Lihuaxuella thermophila</name>
    <dbReference type="NCBI Taxonomy" id="1173111"/>
    <lineage>
        <taxon>Bacteria</taxon>
        <taxon>Bacillati</taxon>
        <taxon>Bacillota</taxon>
        <taxon>Bacilli</taxon>
        <taxon>Bacillales</taxon>
        <taxon>Thermoactinomycetaceae</taxon>
        <taxon>Lihuaxuella</taxon>
    </lineage>
</organism>
<dbReference type="AlphaFoldDB" id="A0A1H8IFF6"/>
<evidence type="ECO:0000313" key="2">
    <source>
        <dbReference type="Proteomes" id="UP000199695"/>
    </source>
</evidence>
<sequence length="105" mass="12286">MEEWPGMPNHKDELVQKLADEIEEELRDLIMKGPHPSLTSLIAFCSCCWDFKHRKEICLVQVEGDELPFCRDCMKKKGRKESDSMEAMEYQARTIAIMRIRGLIK</sequence>
<accession>A0A1H8IFF6</accession>
<protein>
    <submittedName>
        <fullName evidence="1">Uncharacterized protein</fullName>
    </submittedName>
</protein>
<gene>
    <name evidence="1" type="ORF">SAMN05444955_11754</name>
</gene>
<dbReference type="OrthoDB" id="3002233at2"/>
<proteinExistence type="predicted"/>
<name>A0A1H8IFF6_9BACL</name>
<reference evidence="1 2" key="1">
    <citation type="submission" date="2016-10" db="EMBL/GenBank/DDBJ databases">
        <authorList>
            <person name="de Groot N.N."/>
        </authorList>
    </citation>
    <scope>NUCLEOTIDE SEQUENCE [LARGE SCALE GENOMIC DNA]</scope>
    <source>
        <strain evidence="1 2">DSM 46701</strain>
    </source>
</reference>
<dbReference type="Proteomes" id="UP000199695">
    <property type="component" value="Unassembled WGS sequence"/>
</dbReference>
<evidence type="ECO:0000313" key="1">
    <source>
        <dbReference type="EMBL" id="SEN66972.1"/>
    </source>
</evidence>
<keyword evidence="2" id="KW-1185">Reference proteome</keyword>
<dbReference type="EMBL" id="FOCQ01000017">
    <property type="protein sequence ID" value="SEN66972.1"/>
    <property type="molecule type" value="Genomic_DNA"/>
</dbReference>